<evidence type="ECO:0000256" key="8">
    <source>
        <dbReference type="RuleBase" id="RU003943"/>
    </source>
</evidence>
<reference evidence="12 13" key="1">
    <citation type="submission" date="2019-02" db="EMBL/GenBank/DDBJ databases">
        <title>Deep-cultivation of Planctomycetes and their phenomic and genomic characterization uncovers novel biology.</title>
        <authorList>
            <person name="Wiegand S."/>
            <person name="Jogler M."/>
            <person name="Boedeker C."/>
            <person name="Pinto D."/>
            <person name="Vollmers J."/>
            <person name="Rivas-Marin E."/>
            <person name="Kohn T."/>
            <person name="Peeters S.H."/>
            <person name="Heuer A."/>
            <person name="Rast P."/>
            <person name="Oberbeckmann S."/>
            <person name="Bunk B."/>
            <person name="Jeske O."/>
            <person name="Meyerdierks A."/>
            <person name="Storesund J.E."/>
            <person name="Kallscheuer N."/>
            <person name="Luecker S."/>
            <person name="Lage O.M."/>
            <person name="Pohl T."/>
            <person name="Merkel B.J."/>
            <person name="Hornburger P."/>
            <person name="Mueller R.-W."/>
            <person name="Bruemmer F."/>
            <person name="Labrenz M."/>
            <person name="Spormann A.M."/>
            <person name="Op den Camp H."/>
            <person name="Overmann J."/>
            <person name="Amann R."/>
            <person name="Jetten M.S.M."/>
            <person name="Mascher T."/>
            <person name="Medema M.H."/>
            <person name="Devos D.P."/>
            <person name="Kaster A.-K."/>
            <person name="Ovreas L."/>
            <person name="Rohde M."/>
            <person name="Galperin M.Y."/>
            <person name="Jogler C."/>
        </authorList>
    </citation>
    <scope>NUCLEOTIDE SEQUENCE [LARGE SCALE GENOMIC DNA]</scope>
    <source>
        <strain evidence="12 13">Pan161</strain>
    </source>
</reference>
<dbReference type="GO" id="GO:0046983">
    <property type="term" value="F:protein dimerization activity"/>
    <property type="evidence" value="ECO:0007669"/>
    <property type="project" value="InterPro"/>
</dbReference>
<dbReference type="SUPFAM" id="SSF81345">
    <property type="entry name" value="ABC transporter involved in vitamin B12 uptake, BtuC"/>
    <property type="match status" value="1"/>
</dbReference>
<keyword evidence="10" id="KW-0732">Signal</keyword>
<feature type="transmembrane region" description="Helical" evidence="9">
    <location>
        <begin position="149"/>
        <end position="167"/>
    </location>
</feature>
<dbReference type="Gene3D" id="1.10.10.10">
    <property type="entry name" value="Winged helix-like DNA-binding domain superfamily/Winged helix DNA-binding domain"/>
    <property type="match status" value="1"/>
</dbReference>
<keyword evidence="7 9" id="KW-0472">Membrane</keyword>
<keyword evidence="6 9" id="KW-1133">Transmembrane helix</keyword>
<evidence type="ECO:0000256" key="6">
    <source>
        <dbReference type="ARBA" id="ARBA00022989"/>
    </source>
</evidence>
<sequence precursor="true">MRLFVIVFLLMSLCPHAALLAADGAESPASQRSITDRSISIPEWKDWRRVFFLEDYNTRIVILGTTLLGMSAGMIGSFALLRKRALMGDALSHATLPGIALAFILATSLGMNGKTLPVLLSGAAISGLLGIASILLIRNLTRLKEDAALGIVLSVFFGAGVALLGIVQQMQTGHAAGLESFIYGKTASMVASDAWLIGSAGLTCMLISILLYKELTLLCFDEGFAHSRGFPVVLLDMILMGLVVVVTIIGLQAVGLILMISLLVIPPAAARFWTEKIFYLSLVATILGALSGMIGSAMSAIFPNLPSGAMIVLVATSMFLVSMIFGVPRGILIRKLRRYQLNRKVDRQHLLRSIYEYLEAHNMLTEKNTMEDKSVPIATLSRMRSWSPTKLHKIIQRAGQDDLIETDSGDQIRLTVPGLSEAARVVHEHRLWELYLITYADVASSKVDRDADAIEHVLEPEVISELEALLIQQASTEILPSPHTLEIKLENINSPDSHSRRPGS</sequence>
<evidence type="ECO:0000259" key="11">
    <source>
        <dbReference type="Pfam" id="PF02742"/>
    </source>
</evidence>
<protein>
    <submittedName>
        <fullName evidence="12">Manganese transport system membrane protein MntB</fullName>
    </submittedName>
</protein>
<dbReference type="GO" id="GO:0003700">
    <property type="term" value="F:DNA-binding transcription factor activity"/>
    <property type="evidence" value="ECO:0007669"/>
    <property type="project" value="InterPro"/>
</dbReference>
<dbReference type="InterPro" id="IPR036388">
    <property type="entry name" value="WH-like_DNA-bd_sf"/>
</dbReference>
<dbReference type="InterPro" id="IPR036421">
    <property type="entry name" value="Fe_dep_repressor_sf"/>
</dbReference>
<keyword evidence="4" id="KW-1003">Cell membrane</keyword>
<keyword evidence="13" id="KW-1185">Reference proteome</keyword>
<keyword evidence="3 8" id="KW-0813">Transport</keyword>
<dbReference type="Pfam" id="PF02742">
    <property type="entry name" value="Fe_dep_repr_C"/>
    <property type="match status" value="1"/>
</dbReference>
<dbReference type="KEGG" id="gax:Pan161_30100"/>
<feature type="signal peptide" evidence="10">
    <location>
        <begin position="1"/>
        <end position="17"/>
    </location>
</feature>
<evidence type="ECO:0000256" key="3">
    <source>
        <dbReference type="ARBA" id="ARBA00022448"/>
    </source>
</evidence>
<dbReference type="InterPro" id="IPR001367">
    <property type="entry name" value="Fe_dep_repressor"/>
</dbReference>
<dbReference type="GO" id="GO:0055085">
    <property type="term" value="P:transmembrane transport"/>
    <property type="evidence" value="ECO:0007669"/>
    <property type="project" value="InterPro"/>
</dbReference>
<feature type="transmembrane region" description="Helical" evidence="9">
    <location>
        <begin position="237"/>
        <end position="265"/>
    </location>
</feature>
<feature type="transmembrane region" description="Helical" evidence="9">
    <location>
        <begin position="117"/>
        <end position="137"/>
    </location>
</feature>
<feature type="transmembrane region" description="Helical" evidence="9">
    <location>
        <begin position="277"/>
        <end position="302"/>
    </location>
</feature>
<dbReference type="OrthoDB" id="9788905at2"/>
<dbReference type="Proteomes" id="UP000316855">
    <property type="component" value="Chromosome"/>
</dbReference>
<dbReference type="RefSeq" id="WP_145228168.1">
    <property type="nucleotide sequence ID" value="NZ_CP036343.1"/>
</dbReference>
<dbReference type="Pfam" id="PF00950">
    <property type="entry name" value="ABC-3"/>
    <property type="match status" value="1"/>
</dbReference>
<comment type="subcellular location">
    <subcellularLocation>
        <location evidence="1 8">Cell membrane</location>
        <topology evidence="1 8">Multi-pass membrane protein</topology>
    </subcellularLocation>
</comment>
<evidence type="ECO:0000256" key="1">
    <source>
        <dbReference type="ARBA" id="ARBA00004651"/>
    </source>
</evidence>
<dbReference type="GO" id="GO:0043190">
    <property type="term" value="C:ATP-binding cassette (ABC) transporter complex"/>
    <property type="evidence" value="ECO:0007669"/>
    <property type="project" value="InterPro"/>
</dbReference>
<evidence type="ECO:0000256" key="9">
    <source>
        <dbReference type="SAM" id="Phobius"/>
    </source>
</evidence>
<comment type="similarity">
    <text evidence="2 8">Belongs to the ABC-3 integral membrane protein family.</text>
</comment>
<feature type="transmembrane region" description="Helical" evidence="9">
    <location>
        <begin position="93"/>
        <end position="111"/>
    </location>
</feature>
<dbReference type="SMART" id="SM00529">
    <property type="entry name" value="HTH_DTXR"/>
    <property type="match status" value="1"/>
</dbReference>
<feature type="chain" id="PRO_5021842366" evidence="10">
    <location>
        <begin position="18"/>
        <end position="504"/>
    </location>
</feature>
<dbReference type="InterPro" id="IPR022689">
    <property type="entry name" value="Iron_dep_repressor"/>
</dbReference>
<dbReference type="CDD" id="cd06550">
    <property type="entry name" value="TM_ABC_iron-siderophores_like"/>
    <property type="match status" value="1"/>
</dbReference>
<proteinExistence type="inferred from homology"/>
<feature type="domain" description="Iron dependent repressor metal binding and dimerisation" evidence="11">
    <location>
        <begin position="418"/>
        <end position="470"/>
    </location>
</feature>
<evidence type="ECO:0000256" key="2">
    <source>
        <dbReference type="ARBA" id="ARBA00008034"/>
    </source>
</evidence>
<keyword evidence="5 8" id="KW-0812">Transmembrane</keyword>
<evidence type="ECO:0000256" key="7">
    <source>
        <dbReference type="ARBA" id="ARBA00023136"/>
    </source>
</evidence>
<feature type="transmembrane region" description="Helical" evidence="9">
    <location>
        <begin position="308"/>
        <end position="328"/>
    </location>
</feature>
<accession>A0A517VEC0</accession>
<dbReference type="GO" id="GO:0046914">
    <property type="term" value="F:transition metal ion binding"/>
    <property type="evidence" value="ECO:0007669"/>
    <property type="project" value="InterPro"/>
</dbReference>
<dbReference type="PANTHER" id="PTHR30477:SF3">
    <property type="entry name" value="METAL TRANSPORT SYSTEM MEMBRANE PROTEIN CT_069-RELATED"/>
    <property type="match status" value="1"/>
</dbReference>
<evidence type="ECO:0000256" key="4">
    <source>
        <dbReference type="ARBA" id="ARBA00022475"/>
    </source>
</evidence>
<dbReference type="AlphaFoldDB" id="A0A517VEC0"/>
<dbReference type="InterPro" id="IPR037294">
    <property type="entry name" value="ABC_BtuC-like"/>
</dbReference>
<evidence type="ECO:0000313" key="12">
    <source>
        <dbReference type="EMBL" id="QDT91353.1"/>
    </source>
</evidence>
<gene>
    <name evidence="12" type="primary">mntB_1</name>
    <name evidence="12" type="ORF">Pan161_30100</name>
</gene>
<evidence type="ECO:0000256" key="10">
    <source>
        <dbReference type="SAM" id="SignalP"/>
    </source>
</evidence>
<dbReference type="SUPFAM" id="SSF47979">
    <property type="entry name" value="Iron-dependent repressor protein, dimerization domain"/>
    <property type="match status" value="1"/>
</dbReference>
<dbReference type="InterPro" id="IPR001626">
    <property type="entry name" value="ABC_TroCD"/>
</dbReference>
<organism evidence="12 13">
    <name type="scientific">Gimesia algae</name>
    <dbReference type="NCBI Taxonomy" id="2527971"/>
    <lineage>
        <taxon>Bacteria</taxon>
        <taxon>Pseudomonadati</taxon>
        <taxon>Planctomycetota</taxon>
        <taxon>Planctomycetia</taxon>
        <taxon>Planctomycetales</taxon>
        <taxon>Planctomycetaceae</taxon>
        <taxon>Gimesia</taxon>
    </lineage>
</organism>
<name>A0A517VEC0_9PLAN</name>
<dbReference type="GO" id="GO:0010043">
    <property type="term" value="P:response to zinc ion"/>
    <property type="evidence" value="ECO:0007669"/>
    <property type="project" value="TreeGrafter"/>
</dbReference>
<feature type="transmembrane region" description="Helical" evidence="9">
    <location>
        <begin position="60"/>
        <end position="81"/>
    </location>
</feature>
<dbReference type="EMBL" id="CP036343">
    <property type="protein sequence ID" value="QDT91353.1"/>
    <property type="molecule type" value="Genomic_DNA"/>
</dbReference>
<dbReference type="Gene3D" id="1.10.3470.10">
    <property type="entry name" value="ABC transporter involved in vitamin B12 uptake, BtuC"/>
    <property type="match status" value="1"/>
</dbReference>
<evidence type="ECO:0000313" key="13">
    <source>
        <dbReference type="Proteomes" id="UP000316855"/>
    </source>
</evidence>
<dbReference type="PANTHER" id="PTHR30477">
    <property type="entry name" value="ABC-TRANSPORTER METAL-BINDING PROTEIN"/>
    <property type="match status" value="1"/>
</dbReference>
<evidence type="ECO:0000256" key="5">
    <source>
        <dbReference type="ARBA" id="ARBA00022692"/>
    </source>
</evidence>